<proteinExistence type="predicted"/>
<evidence type="ECO:0000313" key="3">
    <source>
        <dbReference type="Proteomes" id="UP000823775"/>
    </source>
</evidence>
<evidence type="ECO:0000259" key="1">
    <source>
        <dbReference type="PROSITE" id="PS50053"/>
    </source>
</evidence>
<keyword evidence="3" id="KW-1185">Reference proteome</keyword>
<dbReference type="Gene3D" id="3.10.20.90">
    <property type="entry name" value="Phosphatidylinositol 3-kinase Catalytic Subunit, Chain A, domain 1"/>
    <property type="match status" value="1"/>
</dbReference>
<evidence type="ECO:0000313" key="2">
    <source>
        <dbReference type="EMBL" id="MCD9561506.1"/>
    </source>
</evidence>
<organism evidence="2 3">
    <name type="scientific">Datura stramonium</name>
    <name type="common">Jimsonweed</name>
    <name type="synonym">Common thornapple</name>
    <dbReference type="NCBI Taxonomy" id="4076"/>
    <lineage>
        <taxon>Eukaryota</taxon>
        <taxon>Viridiplantae</taxon>
        <taxon>Streptophyta</taxon>
        <taxon>Embryophyta</taxon>
        <taxon>Tracheophyta</taxon>
        <taxon>Spermatophyta</taxon>
        <taxon>Magnoliopsida</taxon>
        <taxon>eudicotyledons</taxon>
        <taxon>Gunneridae</taxon>
        <taxon>Pentapetalae</taxon>
        <taxon>asterids</taxon>
        <taxon>lamiids</taxon>
        <taxon>Solanales</taxon>
        <taxon>Solanaceae</taxon>
        <taxon>Solanoideae</taxon>
        <taxon>Datureae</taxon>
        <taxon>Datura</taxon>
    </lineage>
</organism>
<dbReference type="InterPro" id="IPR000626">
    <property type="entry name" value="Ubiquitin-like_dom"/>
</dbReference>
<gene>
    <name evidence="2" type="ORF">HAX54_020667</name>
</gene>
<dbReference type="InterPro" id="IPR029071">
    <property type="entry name" value="Ubiquitin-like_domsf"/>
</dbReference>
<feature type="non-terminal residue" evidence="2">
    <location>
        <position position="76"/>
    </location>
</feature>
<dbReference type="CDD" id="cd17039">
    <property type="entry name" value="Ubl_ubiquitin_like"/>
    <property type="match status" value="1"/>
</dbReference>
<name>A0ABS8UUC7_DATST</name>
<dbReference type="Proteomes" id="UP000823775">
    <property type="component" value="Unassembled WGS sequence"/>
</dbReference>
<comment type="caution">
    <text evidence="2">The sequence shown here is derived from an EMBL/GenBank/DDBJ whole genome shotgun (WGS) entry which is preliminary data.</text>
</comment>
<dbReference type="EMBL" id="JACEIK010002490">
    <property type="protein sequence ID" value="MCD9561506.1"/>
    <property type="molecule type" value="Genomic_DNA"/>
</dbReference>
<dbReference type="SUPFAM" id="SSF54236">
    <property type="entry name" value="Ubiquitin-like"/>
    <property type="match status" value="1"/>
</dbReference>
<feature type="domain" description="Ubiquitin-like" evidence="1">
    <location>
        <begin position="10"/>
        <end position="64"/>
    </location>
</feature>
<dbReference type="PROSITE" id="PS50053">
    <property type="entry name" value="UBIQUITIN_2"/>
    <property type="match status" value="1"/>
</dbReference>
<sequence>MGEIEEKKMVEILLKIIGPSPPCRLNVPSSIKVHELRKMISGNRHMPVENLRLVLRGNVLRDSENGDDEVVQLNNG</sequence>
<reference evidence="2 3" key="1">
    <citation type="journal article" date="2021" name="BMC Genomics">
        <title>Datura genome reveals duplications of psychoactive alkaloid biosynthetic genes and high mutation rate following tissue culture.</title>
        <authorList>
            <person name="Rajewski A."/>
            <person name="Carter-House D."/>
            <person name="Stajich J."/>
            <person name="Litt A."/>
        </authorList>
    </citation>
    <scope>NUCLEOTIDE SEQUENCE [LARGE SCALE GENOMIC DNA]</scope>
    <source>
        <strain evidence="2">AR-01</strain>
    </source>
</reference>
<accession>A0ABS8UUC7</accession>
<protein>
    <recommendedName>
        <fullName evidence="1">Ubiquitin-like domain-containing protein</fullName>
    </recommendedName>
</protein>